<dbReference type="FunFam" id="1.10.1040.10:FF:000006">
    <property type="entry name" value="3-hydroxyisobutyrate dehydrogenase"/>
    <property type="match status" value="1"/>
</dbReference>
<comment type="similarity">
    <text evidence="2">Belongs to the HIBADH-related family. 3-hydroxyisobutyrate dehydrogenase subfamily.</text>
</comment>
<dbReference type="OrthoDB" id="435038at2759"/>
<dbReference type="GO" id="GO:0005739">
    <property type="term" value="C:mitochondrion"/>
    <property type="evidence" value="ECO:0007669"/>
    <property type="project" value="TreeGrafter"/>
</dbReference>
<dbReference type="GO" id="GO:0051287">
    <property type="term" value="F:NAD binding"/>
    <property type="evidence" value="ECO:0007669"/>
    <property type="project" value="InterPro"/>
</dbReference>
<dbReference type="SUPFAM" id="SSF48179">
    <property type="entry name" value="6-phosphogluconate dehydrogenase C-terminal domain-like"/>
    <property type="match status" value="1"/>
</dbReference>
<dbReference type="InterPro" id="IPR008927">
    <property type="entry name" value="6-PGluconate_DH-like_C_sf"/>
</dbReference>
<evidence type="ECO:0000256" key="7">
    <source>
        <dbReference type="ARBA" id="ARBA00049197"/>
    </source>
</evidence>
<comment type="caution">
    <text evidence="10">The sequence shown here is derived from an EMBL/GenBank/DDBJ whole genome shotgun (WGS) entry which is preliminary data.</text>
</comment>
<keyword evidence="4" id="KW-0101">Branched-chain amino acid catabolism</keyword>
<dbReference type="GO" id="GO:0006574">
    <property type="term" value="P:L-valine catabolic process"/>
    <property type="evidence" value="ECO:0007669"/>
    <property type="project" value="TreeGrafter"/>
</dbReference>
<sequence length="379" mass="39041">MLPTRIVLSRSGTLGWIGLGAMGNPMATNLFTKATAAAKGSSEMPSIVVCDPSEASVAQFVENVRKVSGDAAADRIKRVDNPRDVSAEAARVFTMLPSTPQVEAVYLGENGLLAGLQGADQTSLSKAATELPWLVDGKIMSGVTDASTLFVDQTTLDPTGAKRVADTVHDKTGRKALMIDGPVSGGITGAKAGTLTIMFGSGDPVASELATPLMQHMAREGGVVPCGNSGDGVGVKVVNNLILAINQIALGEGLALAKALGIDPVLMHNIINTSSGQSWSSKVNSPLPEVEGGPGARGYTGGFQTKLMLKDVGLALAAAAAKAQPTPLTWASKSVYEATCEEGDGSMASKDFSVVYEWLNQKREQGVEAGFKNGGPGDK</sequence>
<dbReference type="RefSeq" id="XP_014181252.1">
    <property type="nucleotide sequence ID" value="XM_014325777.1"/>
</dbReference>
<evidence type="ECO:0000256" key="3">
    <source>
        <dbReference type="ARBA" id="ARBA00012991"/>
    </source>
</evidence>
<dbReference type="SUPFAM" id="SSF51735">
    <property type="entry name" value="NAD(P)-binding Rossmann-fold domains"/>
    <property type="match status" value="1"/>
</dbReference>
<dbReference type="GeneID" id="25984391"/>
<evidence type="ECO:0000256" key="6">
    <source>
        <dbReference type="ARBA" id="ARBA00023027"/>
    </source>
</evidence>
<feature type="domain" description="3-hydroxyisobutyrate dehydrogenase-like NAD-binding" evidence="9">
    <location>
        <begin position="230"/>
        <end position="356"/>
    </location>
</feature>
<dbReference type="AlphaFoldDB" id="J6F410"/>
<keyword evidence="5" id="KW-0560">Oxidoreductase</keyword>
<dbReference type="EMBL" id="ALBS01000140">
    <property type="protein sequence ID" value="EJT49972.1"/>
    <property type="molecule type" value="Genomic_DNA"/>
</dbReference>
<name>J6F410_TRIAS</name>
<dbReference type="Proteomes" id="UP000002748">
    <property type="component" value="Unassembled WGS sequence"/>
</dbReference>
<dbReference type="GO" id="GO:0008442">
    <property type="term" value="F:3-hydroxyisobutyrate dehydrogenase activity"/>
    <property type="evidence" value="ECO:0007669"/>
    <property type="project" value="UniProtKB-EC"/>
</dbReference>
<dbReference type="Gene3D" id="3.40.50.720">
    <property type="entry name" value="NAD(P)-binding Rossmann-like Domain"/>
    <property type="match status" value="1"/>
</dbReference>
<proteinExistence type="inferred from homology"/>
<evidence type="ECO:0000259" key="8">
    <source>
        <dbReference type="Pfam" id="PF03446"/>
    </source>
</evidence>
<comment type="catalytic activity">
    <reaction evidence="7">
        <text>3-hydroxy-2-methylpropanoate + NAD(+) = 2-methyl-3-oxopropanoate + NADH + H(+)</text>
        <dbReference type="Rhea" id="RHEA:17681"/>
        <dbReference type="ChEBI" id="CHEBI:11805"/>
        <dbReference type="ChEBI" id="CHEBI:15378"/>
        <dbReference type="ChEBI" id="CHEBI:57540"/>
        <dbReference type="ChEBI" id="CHEBI:57700"/>
        <dbReference type="ChEBI" id="CHEBI:57945"/>
        <dbReference type="EC" id="1.1.1.31"/>
    </reaction>
</comment>
<dbReference type="KEGG" id="tasa:A1Q1_00877"/>
<reference evidence="10 11" key="1">
    <citation type="journal article" date="2012" name="Eukaryot. Cell">
        <title>Draft genome sequence of CBS 2479, the standard type strain of Trichosporon asahii.</title>
        <authorList>
            <person name="Yang R.Y."/>
            <person name="Li H.T."/>
            <person name="Zhu H."/>
            <person name="Zhou G.P."/>
            <person name="Wang M."/>
            <person name="Wang L."/>
        </authorList>
    </citation>
    <scope>NUCLEOTIDE SEQUENCE [LARGE SCALE GENOMIC DNA]</scope>
    <source>
        <strain evidence="11">ATCC 90039 / CBS 2479 / JCM 2466 / KCTC 7840 / NCYC 2677 / UAMH 7654</strain>
    </source>
</reference>
<evidence type="ECO:0000256" key="2">
    <source>
        <dbReference type="ARBA" id="ARBA00006013"/>
    </source>
</evidence>
<evidence type="ECO:0000256" key="1">
    <source>
        <dbReference type="ARBA" id="ARBA00005109"/>
    </source>
</evidence>
<dbReference type="Gene3D" id="1.10.1040.10">
    <property type="entry name" value="N-(1-d-carboxylethyl)-l-norvaline Dehydrogenase, domain 2"/>
    <property type="match status" value="1"/>
</dbReference>
<dbReference type="InterPro" id="IPR006115">
    <property type="entry name" value="6PGDH_NADP-bd"/>
</dbReference>
<evidence type="ECO:0000313" key="11">
    <source>
        <dbReference type="Proteomes" id="UP000002748"/>
    </source>
</evidence>
<dbReference type="InterPro" id="IPR013328">
    <property type="entry name" value="6PGD_dom2"/>
</dbReference>
<gene>
    <name evidence="10" type="ORF">A1Q1_00877</name>
</gene>
<dbReference type="Pfam" id="PF14833">
    <property type="entry name" value="NAD_binding_11"/>
    <property type="match status" value="1"/>
</dbReference>
<evidence type="ECO:0000259" key="9">
    <source>
        <dbReference type="Pfam" id="PF14833"/>
    </source>
</evidence>
<evidence type="ECO:0000313" key="10">
    <source>
        <dbReference type="EMBL" id="EJT49972.1"/>
    </source>
</evidence>
<comment type="pathway">
    <text evidence="1">Amino-acid degradation; L-valine degradation.</text>
</comment>
<dbReference type="PANTHER" id="PTHR22981">
    <property type="entry name" value="3-HYDROXYISOBUTYRATE DEHYDROGENASE-RELATED"/>
    <property type="match status" value="1"/>
</dbReference>
<feature type="domain" description="6-phosphogluconate dehydrogenase NADP-binding" evidence="8">
    <location>
        <begin position="14"/>
        <end position="219"/>
    </location>
</feature>
<dbReference type="PANTHER" id="PTHR22981:SF7">
    <property type="entry name" value="3-HYDROXYISOBUTYRATE DEHYDROGENASE, MITOCHONDRIAL"/>
    <property type="match status" value="1"/>
</dbReference>
<dbReference type="EC" id="1.1.1.31" evidence="3"/>
<dbReference type="InterPro" id="IPR036291">
    <property type="entry name" value="NAD(P)-bd_dom_sf"/>
</dbReference>
<dbReference type="HOGENOM" id="CLU_035117_6_1_1"/>
<dbReference type="InterPro" id="IPR029154">
    <property type="entry name" value="HIBADH-like_NADP-bd"/>
</dbReference>
<evidence type="ECO:0000256" key="4">
    <source>
        <dbReference type="ARBA" id="ARBA00022456"/>
    </source>
</evidence>
<protein>
    <recommendedName>
        <fullName evidence="3">3-hydroxyisobutyrate dehydrogenase</fullName>
        <ecNumber evidence="3">1.1.1.31</ecNumber>
    </recommendedName>
</protein>
<evidence type="ECO:0000256" key="5">
    <source>
        <dbReference type="ARBA" id="ARBA00023002"/>
    </source>
</evidence>
<accession>J6F410</accession>
<organism evidence="10 11">
    <name type="scientific">Trichosporon asahii var. asahii (strain ATCC 90039 / CBS 2479 / JCM 2466 / KCTC 7840 / NBRC 103889/ NCYC 2677 / UAMH 7654)</name>
    <name type="common">Yeast</name>
    <dbReference type="NCBI Taxonomy" id="1186058"/>
    <lineage>
        <taxon>Eukaryota</taxon>
        <taxon>Fungi</taxon>
        <taxon>Dikarya</taxon>
        <taxon>Basidiomycota</taxon>
        <taxon>Agaricomycotina</taxon>
        <taxon>Tremellomycetes</taxon>
        <taxon>Trichosporonales</taxon>
        <taxon>Trichosporonaceae</taxon>
        <taxon>Trichosporon</taxon>
    </lineage>
</organism>
<dbReference type="VEuPathDB" id="FungiDB:A1Q1_00877"/>
<keyword evidence="6" id="KW-0520">NAD</keyword>
<dbReference type="Pfam" id="PF03446">
    <property type="entry name" value="NAD_binding_2"/>
    <property type="match status" value="1"/>
</dbReference>
<dbReference type="GO" id="GO:0050661">
    <property type="term" value="F:NADP binding"/>
    <property type="evidence" value="ECO:0007669"/>
    <property type="project" value="InterPro"/>
</dbReference>